<feature type="compositionally biased region" description="Low complexity" evidence="1">
    <location>
        <begin position="555"/>
        <end position="569"/>
    </location>
</feature>
<feature type="compositionally biased region" description="Polar residues" evidence="1">
    <location>
        <begin position="790"/>
        <end position="802"/>
    </location>
</feature>
<dbReference type="PANTHER" id="PTHR10622:SF10">
    <property type="entry name" value="HET DOMAIN-CONTAINING PROTEIN"/>
    <property type="match status" value="1"/>
</dbReference>
<feature type="compositionally biased region" description="Low complexity" evidence="1">
    <location>
        <begin position="803"/>
        <end position="820"/>
    </location>
</feature>
<proteinExistence type="predicted"/>
<reference evidence="4" key="1">
    <citation type="submission" date="2019-01" db="EMBL/GenBank/DDBJ databases">
        <title>Draft genome sequences of three monokaryotic isolates of the white-rot basidiomycete fungus Dichomitus squalens.</title>
        <authorList>
            <consortium name="DOE Joint Genome Institute"/>
            <person name="Lopez S.C."/>
            <person name="Andreopoulos B."/>
            <person name="Pangilinan J."/>
            <person name="Lipzen A."/>
            <person name="Riley R."/>
            <person name="Ahrendt S."/>
            <person name="Ng V."/>
            <person name="Barry K."/>
            <person name="Daum C."/>
            <person name="Grigoriev I.V."/>
            <person name="Hilden K.S."/>
            <person name="Makela M.R."/>
            <person name="de Vries R.P."/>
        </authorList>
    </citation>
    <scope>NUCLEOTIDE SEQUENCE [LARGE SCALE GENOMIC DNA]</scope>
    <source>
        <strain evidence="4">OM18370.1</strain>
    </source>
</reference>
<dbReference type="EMBL" id="ML143494">
    <property type="protein sequence ID" value="TBU23824.1"/>
    <property type="molecule type" value="Genomic_DNA"/>
</dbReference>
<evidence type="ECO:0000313" key="4">
    <source>
        <dbReference type="EMBL" id="TBU23824.1"/>
    </source>
</evidence>
<dbReference type="Pfam" id="PF26640">
    <property type="entry name" value="DUF8212"/>
    <property type="match status" value="1"/>
</dbReference>
<feature type="compositionally biased region" description="Basic and acidic residues" evidence="1">
    <location>
        <begin position="921"/>
        <end position="932"/>
    </location>
</feature>
<dbReference type="PANTHER" id="PTHR10622">
    <property type="entry name" value="HET DOMAIN-CONTAINING PROTEIN"/>
    <property type="match status" value="1"/>
</dbReference>
<evidence type="ECO:0000256" key="1">
    <source>
        <dbReference type="SAM" id="MobiDB-lite"/>
    </source>
</evidence>
<feature type="region of interest" description="Disordered" evidence="1">
    <location>
        <begin position="540"/>
        <end position="571"/>
    </location>
</feature>
<sequence>MRLLNTKTARLKEFANHEEIPSYAILSHVWQQQEQTLQEVQSLDPQDCPRDHVSPKIRQCCIFAEAEGFEWIWIDTCCIDKTSSAELSEAINSMYAWYAIADVCYVWLHDVDDTHPSRHRSFSKSIWFQRGWTLQELIAPAYVVFLSRDWHTLGTKQTLAHRIEEITGIDCDVLLRRVELSQISVARRMSWAASRKTTRLEDRAYSLLGIFDVHIPTIYGEGSNAFLRLQLEILKQCPDQSLFAWGPPAIDYDALIANGTSPTFVGPELEDPSLGSLLAVSPSNFANSSDITPMSLDVLGERIDLEGMRPPDYTYTSYGIRATFPLVNVPISRNPIILLAVLACQDSHDNLIALLLHQRLRDASAYYRYHVGVDLRARTASDNNHNPPFSRCYRTCTIPLQSLALLPKGDRQRQIQIGDVYIDNPKATFPRPLRNLPSVASIGRGIAATSYAFFFPAWVLKHAGVLPIIPDTASDTGYDGLMLEVSPGAHSSRTVLFARDVKIRPRSKRSGPEGIRFSACARCSCSSSPLQHPMSLAVDMINPSYDPSAPHSDQSPSSGHGRSRSLSSNRGRHDEKFIQTLLHLPSNLSPARSDPGSSSPPRRRSRSPLVASEQEKPWLCSSGRTHLPTISNPYIRLRFFNVLGKVEITLKRWEGCRRSQATFVYLVELKLAPAGSEAAERPLSFMNYTEAPTTGGGFILYDANAPDAEPLPIKNALQLEGSDMASVAADDIKIFVSTQTDSTEDERDTGSHLSPLLTLSPLSAGPERGHTRRHSSPNPEAFSYAGGPYNTASLPRQASPSRSLHSPESPSPYLSPHSPSTASFDPAFLSPHQSPRPPTRPLPSETSVSPGHSPRGWDGRELPLETYGALRTPRLPYSALPSPSVLTDELPEHSVSAPVSPFPGPQRHAASATHAQRGRSSSHERGHVSRRS</sequence>
<evidence type="ECO:0000259" key="3">
    <source>
        <dbReference type="Pfam" id="PF26640"/>
    </source>
</evidence>
<feature type="domain" description="Heterokaryon incompatibility" evidence="2">
    <location>
        <begin position="23"/>
        <end position="115"/>
    </location>
</feature>
<feature type="compositionally biased region" description="Low complexity" evidence="1">
    <location>
        <begin position="589"/>
        <end position="600"/>
    </location>
</feature>
<dbReference type="OrthoDB" id="1938262at2759"/>
<dbReference type="Pfam" id="PF06985">
    <property type="entry name" value="HET"/>
    <property type="match status" value="1"/>
</dbReference>
<dbReference type="InterPro" id="IPR010730">
    <property type="entry name" value="HET"/>
</dbReference>
<dbReference type="InterPro" id="IPR058525">
    <property type="entry name" value="DUF8212"/>
</dbReference>
<feature type="region of interest" description="Disordered" evidence="1">
    <location>
        <begin position="738"/>
        <end position="932"/>
    </location>
</feature>
<dbReference type="Proteomes" id="UP000292957">
    <property type="component" value="Unassembled WGS sequence"/>
</dbReference>
<feature type="region of interest" description="Disordered" evidence="1">
    <location>
        <begin position="586"/>
        <end position="616"/>
    </location>
</feature>
<evidence type="ECO:0000259" key="2">
    <source>
        <dbReference type="Pfam" id="PF06985"/>
    </source>
</evidence>
<organism evidence="4">
    <name type="scientific">Dichomitus squalens</name>
    <dbReference type="NCBI Taxonomy" id="114155"/>
    <lineage>
        <taxon>Eukaryota</taxon>
        <taxon>Fungi</taxon>
        <taxon>Dikarya</taxon>
        <taxon>Basidiomycota</taxon>
        <taxon>Agaricomycotina</taxon>
        <taxon>Agaricomycetes</taxon>
        <taxon>Polyporales</taxon>
        <taxon>Polyporaceae</taxon>
        <taxon>Dichomitus</taxon>
    </lineage>
</organism>
<feature type="compositionally biased region" description="Low complexity" evidence="1">
    <location>
        <begin position="751"/>
        <end position="763"/>
    </location>
</feature>
<dbReference type="AlphaFoldDB" id="A0A4Q9M9K0"/>
<name>A0A4Q9M9K0_9APHY</name>
<accession>A0A4Q9M9K0</accession>
<protein>
    <submittedName>
        <fullName evidence="4">Uncharacterized protein</fullName>
    </submittedName>
</protein>
<gene>
    <name evidence="4" type="ORF">BD311DRAFT_730695</name>
</gene>
<feature type="domain" description="DUF8212" evidence="3">
    <location>
        <begin position="224"/>
        <end position="329"/>
    </location>
</feature>